<feature type="binding site" evidence="3">
    <location>
        <position position="56"/>
    </location>
    <ligand>
        <name>ATP</name>
        <dbReference type="ChEBI" id="CHEBI:30616"/>
    </ligand>
</feature>
<dbReference type="SMART" id="SM00220">
    <property type="entry name" value="S_TKc"/>
    <property type="match status" value="1"/>
</dbReference>
<dbReference type="PANTHER" id="PTHR24346:SF30">
    <property type="entry name" value="MATERNAL EMBRYONIC LEUCINE ZIPPER KINASE"/>
    <property type="match status" value="1"/>
</dbReference>
<keyword evidence="2 3" id="KW-0067">ATP-binding</keyword>
<evidence type="ECO:0000313" key="6">
    <source>
        <dbReference type="EMBL" id="KAK0449625.1"/>
    </source>
</evidence>
<dbReference type="SUPFAM" id="SSF56112">
    <property type="entry name" value="Protein kinase-like (PK-like)"/>
    <property type="match status" value="1"/>
</dbReference>
<dbReference type="Pfam" id="PF00069">
    <property type="entry name" value="Pkinase"/>
    <property type="match status" value="1"/>
</dbReference>
<comment type="similarity">
    <text evidence="4">Belongs to the protein kinase superfamily.</text>
</comment>
<keyword evidence="7" id="KW-1185">Reference proteome</keyword>
<gene>
    <name evidence="6" type="ORF">EV420DRAFT_1565099</name>
</gene>
<dbReference type="Proteomes" id="UP001175211">
    <property type="component" value="Unassembled WGS sequence"/>
</dbReference>
<reference evidence="6" key="1">
    <citation type="submission" date="2023-06" db="EMBL/GenBank/DDBJ databases">
        <authorList>
            <consortium name="Lawrence Berkeley National Laboratory"/>
            <person name="Ahrendt S."/>
            <person name="Sahu N."/>
            <person name="Indic B."/>
            <person name="Wong-Bajracharya J."/>
            <person name="Merenyi Z."/>
            <person name="Ke H.-M."/>
            <person name="Monk M."/>
            <person name="Kocsube S."/>
            <person name="Drula E."/>
            <person name="Lipzen A."/>
            <person name="Balint B."/>
            <person name="Henrissat B."/>
            <person name="Andreopoulos B."/>
            <person name="Martin F.M."/>
            <person name="Harder C.B."/>
            <person name="Rigling D."/>
            <person name="Ford K.L."/>
            <person name="Foster G.D."/>
            <person name="Pangilinan J."/>
            <person name="Papanicolaou A."/>
            <person name="Barry K."/>
            <person name="LaButti K."/>
            <person name="Viragh M."/>
            <person name="Koriabine M."/>
            <person name="Yan M."/>
            <person name="Riley R."/>
            <person name="Champramary S."/>
            <person name="Plett K.L."/>
            <person name="Tsai I.J."/>
            <person name="Slot J."/>
            <person name="Sipos G."/>
            <person name="Plett J."/>
            <person name="Nagy L.G."/>
            <person name="Grigoriev I.V."/>
        </authorList>
    </citation>
    <scope>NUCLEOTIDE SEQUENCE</scope>
    <source>
        <strain evidence="6">CCBAS 213</strain>
    </source>
</reference>
<evidence type="ECO:0000256" key="4">
    <source>
        <dbReference type="RuleBase" id="RU000304"/>
    </source>
</evidence>
<dbReference type="RefSeq" id="XP_060326917.1">
    <property type="nucleotide sequence ID" value="XM_060474007.1"/>
</dbReference>
<dbReference type="PROSITE" id="PS00108">
    <property type="entry name" value="PROTEIN_KINASE_ST"/>
    <property type="match status" value="1"/>
</dbReference>
<dbReference type="GO" id="GO:0005737">
    <property type="term" value="C:cytoplasm"/>
    <property type="evidence" value="ECO:0007669"/>
    <property type="project" value="TreeGrafter"/>
</dbReference>
<evidence type="ECO:0000313" key="7">
    <source>
        <dbReference type="Proteomes" id="UP001175211"/>
    </source>
</evidence>
<name>A0AA39JXG6_ARMTA</name>
<dbReference type="Gene3D" id="1.10.510.10">
    <property type="entry name" value="Transferase(Phosphotransferase) domain 1"/>
    <property type="match status" value="1"/>
</dbReference>
<organism evidence="6 7">
    <name type="scientific">Armillaria tabescens</name>
    <name type="common">Ringless honey mushroom</name>
    <name type="synonym">Agaricus tabescens</name>
    <dbReference type="NCBI Taxonomy" id="1929756"/>
    <lineage>
        <taxon>Eukaryota</taxon>
        <taxon>Fungi</taxon>
        <taxon>Dikarya</taxon>
        <taxon>Basidiomycota</taxon>
        <taxon>Agaricomycotina</taxon>
        <taxon>Agaricomycetes</taxon>
        <taxon>Agaricomycetidae</taxon>
        <taxon>Agaricales</taxon>
        <taxon>Marasmiineae</taxon>
        <taxon>Physalacriaceae</taxon>
        <taxon>Desarmillaria</taxon>
    </lineage>
</organism>
<protein>
    <submittedName>
        <fullName evidence="6">Kinase-like domain-containing protein</fullName>
    </submittedName>
</protein>
<dbReference type="InterPro" id="IPR000719">
    <property type="entry name" value="Prot_kinase_dom"/>
</dbReference>
<sequence>MPDESSKPAPIPDLSGTLLEDRLLFMECLGAGSFGKVYRAIDVTSHKDDPCIFAVKCLRKPERGSFEADLQRREFLSHLAASDHDNVVTLHEIIIDKPYVYVVLDLCAGGDMFRAIVTDGYFTQRTDRIKVAFLQILDALHYCHQHSVFHRDIKPENILFSKDHSQAFLADFGLATLEPYSDEHRCGSWEYMSPECIGKEFGFRGKLYSTRANDTWALGVLLVNMITARSPWAVARKKDKCFEAYLANNDYFLAVLPISEGANNIFKKIFDLDPSTRISLPQLRSEIVALDTFFSPAQDPVTSESMPIKPDKTSPRNSACLRRSGISIQPALSSRGIGLLSITPSFIDRIGLLVVKDIDPASPLSAPGPSAVETSVLAVPDASTSLMSAASSIAPITPETHAAVVPVEIEEVPGIPGNEDLESVVRKGHKFRDLRKPTWVRDVVPKSSFLQRFVQRLTPASRSIR</sequence>
<dbReference type="PANTHER" id="PTHR24346">
    <property type="entry name" value="MAP/MICROTUBULE AFFINITY-REGULATING KINASE"/>
    <property type="match status" value="1"/>
</dbReference>
<evidence type="ECO:0000256" key="3">
    <source>
        <dbReference type="PROSITE-ProRule" id="PRU10141"/>
    </source>
</evidence>
<accession>A0AA39JXG6</accession>
<dbReference type="GeneID" id="85357555"/>
<dbReference type="InterPro" id="IPR017441">
    <property type="entry name" value="Protein_kinase_ATP_BS"/>
</dbReference>
<dbReference type="EMBL" id="JAUEPS010000038">
    <property type="protein sequence ID" value="KAK0449625.1"/>
    <property type="molecule type" value="Genomic_DNA"/>
</dbReference>
<keyword evidence="6" id="KW-0808">Transferase</keyword>
<dbReference type="GO" id="GO:0035556">
    <property type="term" value="P:intracellular signal transduction"/>
    <property type="evidence" value="ECO:0007669"/>
    <property type="project" value="TreeGrafter"/>
</dbReference>
<keyword evidence="6" id="KW-0418">Kinase</keyword>
<keyword evidence="1 3" id="KW-0547">Nucleotide-binding</keyword>
<comment type="caution">
    <text evidence="6">The sequence shown here is derived from an EMBL/GenBank/DDBJ whole genome shotgun (WGS) entry which is preliminary data.</text>
</comment>
<dbReference type="InterPro" id="IPR008271">
    <property type="entry name" value="Ser/Thr_kinase_AS"/>
</dbReference>
<proteinExistence type="inferred from homology"/>
<evidence type="ECO:0000256" key="2">
    <source>
        <dbReference type="ARBA" id="ARBA00022840"/>
    </source>
</evidence>
<keyword evidence="4" id="KW-0723">Serine/threonine-protein kinase</keyword>
<dbReference type="InterPro" id="IPR011009">
    <property type="entry name" value="Kinase-like_dom_sf"/>
</dbReference>
<evidence type="ECO:0000259" key="5">
    <source>
        <dbReference type="PROSITE" id="PS50011"/>
    </source>
</evidence>
<dbReference type="PROSITE" id="PS50011">
    <property type="entry name" value="PROTEIN_KINASE_DOM"/>
    <property type="match status" value="1"/>
</dbReference>
<dbReference type="GO" id="GO:0005524">
    <property type="term" value="F:ATP binding"/>
    <property type="evidence" value="ECO:0007669"/>
    <property type="project" value="UniProtKB-UniRule"/>
</dbReference>
<dbReference type="AlphaFoldDB" id="A0AA39JXG6"/>
<evidence type="ECO:0000256" key="1">
    <source>
        <dbReference type="ARBA" id="ARBA00022741"/>
    </source>
</evidence>
<dbReference type="PROSITE" id="PS00107">
    <property type="entry name" value="PROTEIN_KINASE_ATP"/>
    <property type="match status" value="1"/>
</dbReference>
<feature type="domain" description="Protein kinase" evidence="5">
    <location>
        <begin position="23"/>
        <end position="294"/>
    </location>
</feature>
<dbReference type="GO" id="GO:0004674">
    <property type="term" value="F:protein serine/threonine kinase activity"/>
    <property type="evidence" value="ECO:0007669"/>
    <property type="project" value="UniProtKB-KW"/>
</dbReference>